<evidence type="ECO:0000313" key="8">
    <source>
        <dbReference type="Proteomes" id="UP000325291"/>
    </source>
</evidence>
<keyword evidence="5 6" id="KW-0472">Membrane</keyword>
<comment type="caution">
    <text evidence="7">The sequence shown here is derived from an EMBL/GenBank/DDBJ whole genome shotgun (WGS) entry which is preliminary data.</text>
</comment>
<proteinExistence type="inferred from homology"/>
<evidence type="ECO:0000256" key="4">
    <source>
        <dbReference type="ARBA" id="ARBA00022989"/>
    </source>
</evidence>
<dbReference type="InterPro" id="IPR045214">
    <property type="entry name" value="Surf1/Surf4"/>
</dbReference>
<organism evidence="7 8">
    <name type="scientific">Aquicoccus porphyridii</name>
    <dbReference type="NCBI Taxonomy" id="1852029"/>
    <lineage>
        <taxon>Bacteria</taxon>
        <taxon>Pseudomonadati</taxon>
        <taxon>Pseudomonadota</taxon>
        <taxon>Alphaproteobacteria</taxon>
        <taxon>Rhodobacterales</taxon>
        <taxon>Paracoccaceae</taxon>
        <taxon>Aquicoccus</taxon>
    </lineage>
</organism>
<dbReference type="AlphaFoldDB" id="A0A5A9Z635"/>
<dbReference type="RefSeq" id="WP_111367250.1">
    <property type="nucleotide sequence ID" value="NZ_VINQ01000013.1"/>
</dbReference>
<keyword evidence="3 6" id="KW-0812">Transmembrane</keyword>
<dbReference type="GO" id="GO:0005886">
    <property type="term" value="C:plasma membrane"/>
    <property type="evidence" value="ECO:0007669"/>
    <property type="project" value="UniProtKB-SubCell"/>
</dbReference>
<gene>
    <name evidence="7" type="ORF">FLO80_15275</name>
</gene>
<keyword evidence="6" id="KW-1003">Cell membrane</keyword>
<dbReference type="EMBL" id="VINQ01000013">
    <property type="protein sequence ID" value="KAA0912425.1"/>
    <property type="molecule type" value="Genomic_DNA"/>
</dbReference>
<comment type="subcellular location">
    <subcellularLocation>
        <location evidence="6">Cell membrane</location>
        <topology evidence="6">Multi-pass membrane protein</topology>
    </subcellularLocation>
    <subcellularLocation>
        <location evidence="1">Membrane</location>
    </subcellularLocation>
</comment>
<dbReference type="PANTHER" id="PTHR23427:SF2">
    <property type="entry name" value="SURFEIT LOCUS PROTEIN 1"/>
    <property type="match status" value="1"/>
</dbReference>
<evidence type="ECO:0000256" key="1">
    <source>
        <dbReference type="ARBA" id="ARBA00004370"/>
    </source>
</evidence>
<keyword evidence="4 6" id="KW-1133">Transmembrane helix</keyword>
<dbReference type="PANTHER" id="PTHR23427">
    <property type="entry name" value="SURFEIT LOCUS PROTEIN"/>
    <property type="match status" value="1"/>
</dbReference>
<dbReference type="Proteomes" id="UP000325291">
    <property type="component" value="Unassembled WGS sequence"/>
</dbReference>
<name>A0A5A9Z635_9RHOB</name>
<dbReference type="InterPro" id="IPR002994">
    <property type="entry name" value="Surf1/Shy1"/>
</dbReference>
<evidence type="ECO:0000256" key="2">
    <source>
        <dbReference type="ARBA" id="ARBA00007165"/>
    </source>
</evidence>
<feature type="transmembrane region" description="Helical" evidence="6">
    <location>
        <begin position="196"/>
        <end position="215"/>
    </location>
</feature>
<dbReference type="Pfam" id="PF02104">
    <property type="entry name" value="SURF1"/>
    <property type="match status" value="1"/>
</dbReference>
<evidence type="ECO:0000256" key="3">
    <source>
        <dbReference type="ARBA" id="ARBA00022692"/>
    </source>
</evidence>
<protein>
    <recommendedName>
        <fullName evidence="6">SURF1-like protein</fullName>
    </recommendedName>
</protein>
<dbReference type="CDD" id="cd06662">
    <property type="entry name" value="SURF1"/>
    <property type="match status" value="1"/>
</dbReference>
<comment type="caution">
    <text evidence="6">Lacks conserved residue(s) required for the propagation of feature annotation.</text>
</comment>
<comment type="similarity">
    <text evidence="2 6">Belongs to the SURF1 family.</text>
</comment>
<evidence type="ECO:0000313" key="7">
    <source>
        <dbReference type="EMBL" id="KAA0912425.1"/>
    </source>
</evidence>
<accession>A0A5A9Z635</accession>
<dbReference type="PROSITE" id="PS50895">
    <property type="entry name" value="SURF1"/>
    <property type="match status" value="1"/>
</dbReference>
<evidence type="ECO:0000256" key="5">
    <source>
        <dbReference type="ARBA" id="ARBA00023136"/>
    </source>
</evidence>
<evidence type="ECO:0000256" key="6">
    <source>
        <dbReference type="RuleBase" id="RU363076"/>
    </source>
</evidence>
<reference evidence="7 8" key="1">
    <citation type="submission" date="2019-07" db="EMBL/GenBank/DDBJ databases">
        <title>Aquicoccus porphyridii gen. nov., sp. nov., isolated from a small marine red alga, Porphyridium marinum.</title>
        <authorList>
            <person name="Liu L."/>
        </authorList>
    </citation>
    <scope>NUCLEOTIDE SEQUENCE [LARGE SCALE GENOMIC DNA]</scope>
    <source>
        <strain evidence="7 8">L1 8-17</strain>
    </source>
</reference>
<keyword evidence="8" id="KW-1185">Reference proteome</keyword>
<sequence length="227" mass="25323">MRRNLPFLIFSLAVLAVFVSLGNWQVRRLAEKEAYLAEIESRIGAAPTAIPAAPDPETDRFLAVTATGRLTGPEIHVLVSTRDLGAGYRVIRAFETEGRLVLADLGFIRLTDKDSPRPARDVTLTGNLYWPDETDSYTPENDHAANIWYARDVPPLAAALGTEETMIIAREITPPNPAITPLPTDTSGIPNRHLEYVFTWYGLAATWVVMTLYFLSRRRTTRKKGSR</sequence>